<gene>
    <name evidence="3" type="ORF">EMWEY_00038760</name>
</gene>
<feature type="region of interest" description="Disordered" evidence="2">
    <location>
        <begin position="588"/>
        <end position="631"/>
    </location>
</feature>
<evidence type="ECO:0000313" key="3">
    <source>
        <dbReference type="EMBL" id="CDJ61202.1"/>
    </source>
</evidence>
<evidence type="ECO:0000256" key="1">
    <source>
        <dbReference type="SAM" id="Coils"/>
    </source>
</evidence>
<dbReference type="Proteomes" id="UP000030763">
    <property type="component" value="Unassembled WGS sequence"/>
</dbReference>
<dbReference type="GeneID" id="25337862"/>
<dbReference type="PANTHER" id="PTHR14312:SF1">
    <property type="entry name" value="BASIC-LEUCINE ZIPPER TRANSCRIPTION FACTOR A"/>
    <property type="match status" value="1"/>
</dbReference>
<accession>U6MAF9</accession>
<dbReference type="VEuPathDB" id="ToxoDB:EMWEY_00038760"/>
<feature type="compositionally biased region" description="Low complexity" evidence="2">
    <location>
        <begin position="603"/>
        <end position="616"/>
    </location>
</feature>
<keyword evidence="4" id="KW-1185">Reference proteome</keyword>
<feature type="region of interest" description="Disordered" evidence="2">
    <location>
        <begin position="141"/>
        <end position="248"/>
    </location>
</feature>
<dbReference type="SUPFAM" id="SSF51735">
    <property type="entry name" value="NAD(P)-binding Rossmann-fold domains"/>
    <property type="match status" value="1"/>
</dbReference>
<protein>
    <submittedName>
        <fullName evidence="3">Dpy-30 motif-containing protein, putative</fullName>
    </submittedName>
</protein>
<dbReference type="Gene3D" id="3.40.50.300">
    <property type="entry name" value="P-loop containing nucleotide triphosphate hydrolases"/>
    <property type="match status" value="1"/>
</dbReference>
<dbReference type="OMA" id="WGATPKQ"/>
<dbReference type="RefSeq" id="XP_013337852.1">
    <property type="nucleotide sequence ID" value="XM_013482398.1"/>
</dbReference>
<feature type="region of interest" description="Disordered" evidence="2">
    <location>
        <begin position="483"/>
        <end position="518"/>
    </location>
</feature>
<dbReference type="Gene3D" id="3.40.50.720">
    <property type="entry name" value="NAD(P)-binding Rossmann-like Domain"/>
    <property type="match status" value="1"/>
</dbReference>
<dbReference type="EMBL" id="HG722026">
    <property type="protein sequence ID" value="CDJ61202.1"/>
    <property type="molecule type" value="Genomic_DNA"/>
</dbReference>
<dbReference type="PANTHER" id="PTHR14312">
    <property type="entry name" value="CREB/ATF BZIP TRANSCRIPTION FACTOR"/>
    <property type="match status" value="1"/>
</dbReference>
<dbReference type="InterPro" id="IPR036291">
    <property type="entry name" value="NAD(P)-bd_dom_sf"/>
</dbReference>
<reference evidence="3" key="1">
    <citation type="submission" date="2013-10" db="EMBL/GenBank/DDBJ databases">
        <title>Genomic analysis of the causative agents of coccidiosis in chickens.</title>
        <authorList>
            <person name="Reid A.J."/>
            <person name="Blake D."/>
            <person name="Billington K."/>
            <person name="Browne H."/>
            <person name="Dunn M."/>
            <person name="Hung S."/>
            <person name="Kawahara F."/>
            <person name="Miranda-Saavedra D."/>
            <person name="Mourier T."/>
            <person name="Nagra H."/>
            <person name="Otto T.D."/>
            <person name="Rawlings N."/>
            <person name="Sanchez A."/>
            <person name="Sanders M."/>
            <person name="Subramaniam C."/>
            <person name="Tay Y."/>
            <person name="Dear P."/>
            <person name="Doerig C."/>
            <person name="Gruber A."/>
            <person name="Parkinson J."/>
            <person name="Shirley M."/>
            <person name="Wan K.L."/>
            <person name="Berriman M."/>
            <person name="Tomley F."/>
            <person name="Pain A."/>
        </authorList>
    </citation>
    <scope>NUCLEOTIDE SEQUENCE [LARGE SCALE GENOMIC DNA]</scope>
    <source>
        <strain evidence="3">Weybridge</strain>
    </source>
</reference>
<reference evidence="3" key="2">
    <citation type="submission" date="2013-10" db="EMBL/GenBank/DDBJ databases">
        <authorList>
            <person name="Aslett M."/>
        </authorList>
    </citation>
    <scope>NUCLEOTIDE SEQUENCE [LARGE SCALE GENOMIC DNA]</scope>
    <source>
        <strain evidence="3">Weybridge</strain>
    </source>
</reference>
<evidence type="ECO:0000256" key="2">
    <source>
        <dbReference type="SAM" id="MobiDB-lite"/>
    </source>
</evidence>
<dbReference type="SUPFAM" id="SSF52540">
    <property type="entry name" value="P-loop containing nucleoside triphosphate hydrolases"/>
    <property type="match status" value="1"/>
</dbReference>
<dbReference type="InterPro" id="IPR027417">
    <property type="entry name" value="P-loop_NTPase"/>
</dbReference>
<dbReference type="AlphaFoldDB" id="U6MAF9"/>
<keyword evidence="1" id="KW-0175">Coiled coil</keyword>
<evidence type="ECO:0000313" key="4">
    <source>
        <dbReference type="Proteomes" id="UP000030763"/>
    </source>
</evidence>
<organism evidence="3 4">
    <name type="scientific">Eimeria maxima</name>
    <name type="common">Coccidian parasite</name>
    <dbReference type="NCBI Taxonomy" id="5804"/>
    <lineage>
        <taxon>Eukaryota</taxon>
        <taxon>Sar</taxon>
        <taxon>Alveolata</taxon>
        <taxon>Apicomplexa</taxon>
        <taxon>Conoidasida</taxon>
        <taxon>Coccidia</taxon>
        <taxon>Eucoccidiorida</taxon>
        <taxon>Eimeriorina</taxon>
        <taxon>Eimeriidae</taxon>
        <taxon>Eimeria</taxon>
    </lineage>
</organism>
<dbReference type="GO" id="GO:0043565">
    <property type="term" value="F:sequence-specific DNA binding"/>
    <property type="evidence" value="ECO:0007669"/>
    <property type="project" value="TreeGrafter"/>
</dbReference>
<sequence length="872" mass="94064">MRIFINNVNSYTGAALARALREGDGYLNRLFGTAEGIEVTPQQEAEAAAAAAAASNNNESSSSSMQQHVAVPSCIRRVISKRNPQQLLQNILSCSLAVFDLHSSSPDEIEIILKRIKTAEIKKPLTIILISSVLTWGATPKQYSSSGSGSSGSNSNSSGSSSSDGAAQEADDAAAAAQQQQQEDGEEYVEEEEVEASEEEESKTENDSSSNSNSATTPSSPTSSSSSSSSTSQRSSRTSGSSSTGRCRVPLPFSQDHYELRVPLRKYVKWKTIETLLLSLNYKENLKGIIVSCGLLYGKGEEILYDLFKAAWLGLQTHVTIGRGSNYVPCIHVDDLCNLVRSIGIEGKGEEDVYHLAVDSSLVTQKEIIEAIVEELGVSFTLPESSKEAAALLMQQQADTLLLHCCFKPSPLMLKPSFKWRAKEGFVVNIKQTAKEFCTARGLKQIRVLVTGPPGSGKTVLSQLLAEHLNICCLQLQQQQQGQLQQSGSKNREGDGLSSPSASDEQKRKGKKGSAGSSTTGAAAAAAAAAATGAPASAGGGSRKGRLSPSVCFKQLKINLNKNVCRYRGFILDGVVNNYDECKQLFLPPLRDPEEPTAEPDPDAAAAGDTPAGAAGDNEEGGAKQSPSSGAAGGAAAAAAPFLPEFVINLHAAAEVCEKRVMQLPPAAVVPGINDREGFKKRMQTYAHLNENTEGKPRLTDFFQELGIEVLELPAEGDLQEMLSSCLIYLSRKGKIKNFVVDSDTWLLQQQQQQEEREAAAAAAAAAEQQQQQQLQQQQMEKQRARDLTRLRHIEAHEQQLLLLRSLPLRRYLMHSVLPSLSEGLLETGVERNMERSPRKELSADARLLGLEGLSLGFKVYYVPVETLNPRQ</sequence>
<feature type="coiled-coil region" evidence="1">
    <location>
        <begin position="750"/>
        <end position="788"/>
    </location>
</feature>
<dbReference type="OrthoDB" id="347636at2759"/>
<feature type="compositionally biased region" description="Acidic residues" evidence="2">
    <location>
        <begin position="183"/>
        <end position="202"/>
    </location>
</feature>
<dbReference type="GO" id="GO:0005634">
    <property type="term" value="C:nucleus"/>
    <property type="evidence" value="ECO:0007669"/>
    <property type="project" value="TreeGrafter"/>
</dbReference>
<name>U6MAF9_EIMMA</name>
<dbReference type="GO" id="GO:0010468">
    <property type="term" value="P:regulation of gene expression"/>
    <property type="evidence" value="ECO:0007669"/>
    <property type="project" value="TreeGrafter"/>
</dbReference>
<proteinExistence type="predicted"/>
<feature type="compositionally biased region" description="Low complexity" evidence="2">
    <location>
        <begin position="207"/>
        <end position="245"/>
    </location>
</feature>
<feature type="compositionally biased region" description="Low complexity" evidence="2">
    <location>
        <begin position="141"/>
        <end position="182"/>
    </location>
</feature>